<sequence length="383" mass="41915">MAAPRIRLGMVGGGRGAFIGAVHRIASRIDDKYELVAGALSSNPENAKASAEDLLIAPDRAYSSYEEMFKDEAARDDGIEAVAIVTPNHMHFPVAKAALEAGINVICDKPVTRTLEEALELEKIAKNSDAFFALTHNYSGYPLVRYAREMVERGDIGNIRLVQVEYPQEWMTEPQPDDNKQASWRTDPARSGAAGCLGDIGTHAFQLARFISGQKVSSVCADLTAFVPGRPVDDNVHVMMRFENGAKGMLWTSQVAPGCENGLRIRIFGDKAGLTWAQENPNELWLTPLAAPAQRITRRDDYLDSDIAVRGIRIPFGHPEGYLEAFATIYTDVAEVLQAKREGKTVDIESWIPGIDTGVEGLKFITAVLASSEADSRWTPLNP</sequence>
<comment type="caution">
    <text evidence="3">The sequence shown here is derived from an EMBL/GenBank/DDBJ whole genome shotgun (WGS) entry which is preliminary data.</text>
</comment>
<organism evidence="3 4">
    <name type="scientific">Gilvimarinus xylanilyticus</name>
    <dbReference type="NCBI Taxonomy" id="2944139"/>
    <lineage>
        <taxon>Bacteria</taxon>
        <taxon>Pseudomonadati</taxon>
        <taxon>Pseudomonadota</taxon>
        <taxon>Gammaproteobacteria</taxon>
        <taxon>Cellvibrionales</taxon>
        <taxon>Cellvibrionaceae</taxon>
        <taxon>Gilvimarinus</taxon>
    </lineage>
</organism>
<feature type="domain" description="GFO/IDH/MocA-like oxidoreductase" evidence="2">
    <location>
        <begin position="144"/>
        <end position="274"/>
    </location>
</feature>
<feature type="domain" description="Gfo/Idh/MocA-like oxidoreductase N-terminal" evidence="1">
    <location>
        <begin position="6"/>
        <end position="132"/>
    </location>
</feature>
<dbReference type="GO" id="GO:0000166">
    <property type="term" value="F:nucleotide binding"/>
    <property type="evidence" value="ECO:0007669"/>
    <property type="project" value="InterPro"/>
</dbReference>
<evidence type="ECO:0000313" key="4">
    <source>
        <dbReference type="Proteomes" id="UP001139319"/>
    </source>
</evidence>
<evidence type="ECO:0000259" key="1">
    <source>
        <dbReference type="Pfam" id="PF01408"/>
    </source>
</evidence>
<name>A0A9X2HT94_9GAMM</name>
<proteinExistence type="predicted"/>
<evidence type="ECO:0000313" key="3">
    <source>
        <dbReference type="EMBL" id="MCP8897850.1"/>
    </source>
</evidence>
<dbReference type="InterPro" id="IPR000683">
    <property type="entry name" value="Gfo/Idh/MocA-like_OxRdtase_N"/>
</dbReference>
<reference evidence="3" key="2">
    <citation type="submission" date="2023-01" db="EMBL/GenBank/DDBJ databases">
        <title>Gilvimarinus xylanilyticus HB14 isolated from Caulerpa lentillifera aquaculture base in Hainan, China.</title>
        <authorList>
            <person name="Zhang Y.-J."/>
        </authorList>
    </citation>
    <scope>NUCLEOTIDE SEQUENCE</scope>
    <source>
        <strain evidence="3">HB14</strain>
    </source>
</reference>
<accession>A0A9X2HT94</accession>
<dbReference type="InterPro" id="IPR055170">
    <property type="entry name" value="GFO_IDH_MocA-like_dom"/>
</dbReference>
<dbReference type="AlphaFoldDB" id="A0A9X2HT94"/>
<dbReference type="Pfam" id="PF01408">
    <property type="entry name" value="GFO_IDH_MocA"/>
    <property type="match status" value="1"/>
</dbReference>
<dbReference type="Proteomes" id="UP001139319">
    <property type="component" value="Unassembled WGS sequence"/>
</dbReference>
<keyword evidence="4" id="KW-1185">Reference proteome</keyword>
<dbReference type="RefSeq" id="WP_253966149.1">
    <property type="nucleotide sequence ID" value="NZ_JAMFTH010000001.1"/>
</dbReference>
<dbReference type="SUPFAM" id="SSF51735">
    <property type="entry name" value="NAD(P)-binding Rossmann-fold domains"/>
    <property type="match status" value="1"/>
</dbReference>
<gene>
    <name evidence="3" type="ORF">M6D89_00905</name>
</gene>
<dbReference type="Gene3D" id="3.40.50.720">
    <property type="entry name" value="NAD(P)-binding Rossmann-like Domain"/>
    <property type="match status" value="1"/>
</dbReference>
<dbReference type="PANTHER" id="PTHR43708:SF3">
    <property type="entry name" value="OXIDOREDUCTASE"/>
    <property type="match status" value="1"/>
</dbReference>
<protein>
    <submittedName>
        <fullName evidence="3">Gfo/Idh/MocA family oxidoreductase</fullName>
    </submittedName>
</protein>
<dbReference type="InterPro" id="IPR051317">
    <property type="entry name" value="Gfo/Idh/MocA_oxidoreduct"/>
</dbReference>
<evidence type="ECO:0000259" key="2">
    <source>
        <dbReference type="Pfam" id="PF22725"/>
    </source>
</evidence>
<dbReference type="Gene3D" id="3.30.360.10">
    <property type="entry name" value="Dihydrodipicolinate Reductase, domain 2"/>
    <property type="match status" value="1"/>
</dbReference>
<dbReference type="Pfam" id="PF22725">
    <property type="entry name" value="GFO_IDH_MocA_C3"/>
    <property type="match status" value="1"/>
</dbReference>
<reference evidence="3" key="1">
    <citation type="submission" date="2022-05" db="EMBL/GenBank/DDBJ databases">
        <authorList>
            <person name="Sun H.-N."/>
        </authorList>
    </citation>
    <scope>NUCLEOTIDE SEQUENCE</scope>
    <source>
        <strain evidence="3">HB14</strain>
    </source>
</reference>
<dbReference type="SUPFAM" id="SSF55347">
    <property type="entry name" value="Glyceraldehyde-3-phosphate dehydrogenase-like, C-terminal domain"/>
    <property type="match status" value="1"/>
</dbReference>
<dbReference type="PANTHER" id="PTHR43708">
    <property type="entry name" value="CONSERVED EXPRESSED OXIDOREDUCTASE (EUROFUNG)"/>
    <property type="match status" value="1"/>
</dbReference>
<dbReference type="EMBL" id="JAMFTH010000001">
    <property type="protein sequence ID" value="MCP8897850.1"/>
    <property type="molecule type" value="Genomic_DNA"/>
</dbReference>
<dbReference type="InterPro" id="IPR036291">
    <property type="entry name" value="NAD(P)-bd_dom_sf"/>
</dbReference>